<reference evidence="1" key="1">
    <citation type="journal article" date="2014" name="Int. J. Syst. Evol. Microbiol.">
        <title>Complete genome sequence of Corynebacterium casei LMG S-19264T (=DSM 44701T), isolated from a smear-ripened cheese.</title>
        <authorList>
            <consortium name="US DOE Joint Genome Institute (JGI-PGF)"/>
            <person name="Walter F."/>
            <person name="Albersmeier A."/>
            <person name="Kalinowski J."/>
            <person name="Ruckert C."/>
        </authorList>
    </citation>
    <scope>NUCLEOTIDE SEQUENCE</scope>
    <source>
        <strain evidence="1">JCM 3035</strain>
    </source>
</reference>
<keyword evidence="2" id="KW-1185">Reference proteome</keyword>
<proteinExistence type="predicted"/>
<evidence type="ECO:0000313" key="2">
    <source>
        <dbReference type="Proteomes" id="UP000637788"/>
    </source>
</evidence>
<evidence type="ECO:0000313" key="1">
    <source>
        <dbReference type="EMBL" id="GGL19018.1"/>
    </source>
</evidence>
<accession>A0A917RQC9</accession>
<dbReference type="EMBL" id="BMPQ01000101">
    <property type="protein sequence ID" value="GGL19018.1"/>
    <property type="molecule type" value="Genomic_DNA"/>
</dbReference>
<protein>
    <submittedName>
        <fullName evidence="1">Uncharacterized protein</fullName>
    </submittedName>
</protein>
<comment type="caution">
    <text evidence="1">The sequence shown here is derived from an EMBL/GenBank/DDBJ whole genome shotgun (WGS) entry which is preliminary data.</text>
</comment>
<dbReference type="AlphaFoldDB" id="A0A917RQC9"/>
<reference evidence="1" key="2">
    <citation type="submission" date="2020-09" db="EMBL/GenBank/DDBJ databases">
        <authorList>
            <person name="Sun Q."/>
            <person name="Ohkuma M."/>
        </authorList>
    </citation>
    <scope>NUCLEOTIDE SEQUENCE</scope>
    <source>
        <strain evidence="1">JCM 3035</strain>
    </source>
</reference>
<dbReference type="Proteomes" id="UP000637788">
    <property type="component" value="Unassembled WGS sequence"/>
</dbReference>
<sequence>MEGVHRRWHRLVGNVLAFGGISSLSSAADWDEFSENLTFTGICAAVWLTAYVLRTRRLLVAALEERAAGAERERAHLVRLAAVEPSCCGGWHP</sequence>
<gene>
    <name evidence="1" type="ORF">GCM10010094_95120</name>
</gene>
<name>A0A917RQC9_9ACTN</name>
<organism evidence="1 2">
    <name type="scientific">Streptomyces flaveus</name>
    <dbReference type="NCBI Taxonomy" id="66370"/>
    <lineage>
        <taxon>Bacteria</taxon>
        <taxon>Bacillati</taxon>
        <taxon>Actinomycetota</taxon>
        <taxon>Actinomycetes</taxon>
        <taxon>Kitasatosporales</taxon>
        <taxon>Streptomycetaceae</taxon>
        <taxon>Streptomyces</taxon>
        <taxon>Streptomyces aurantiacus group</taxon>
    </lineage>
</organism>